<feature type="domain" description="Cullin family profile" evidence="7">
    <location>
        <begin position="427"/>
        <end position="630"/>
    </location>
</feature>
<dbReference type="InterPro" id="IPR036317">
    <property type="entry name" value="Cullin_homology_sf"/>
</dbReference>
<comment type="caution">
    <text evidence="8">The sequence shown here is derived from an EMBL/GenBank/DDBJ whole genome shotgun (WGS) entry which is preliminary data.</text>
</comment>
<dbReference type="Gene3D" id="1.10.10.10">
    <property type="entry name" value="Winged helix-like DNA-binding domain superfamily/Winged helix DNA-binding domain"/>
    <property type="match status" value="1"/>
</dbReference>
<dbReference type="AlphaFoldDB" id="A0AAV5AKD0"/>
<dbReference type="PANTHER" id="PTHR45957:SF1">
    <property type="entry name" value="ANAPHASE-PROMOTING COMPLEX SUBUNIT 2"/>
    <property type="match status" value="1"/>
</dbReference>
<dbReference type="EMBL" id="BPWL01000008">
    <property type="protein sequence ID" value="GJJ13406.1"/>
    <property type="molecule type" value="Genomic_DNA"/>
</dbReference>
<keyword evidence="3" id="KW-0498">Mitosis</keyword>
<evidence type="ECO:0000256" key="1">
    <source>
        <dbReference type="ARBA" id="ARBA00016068"/>
    </source>
</evidence>
<protein>
    <recommendedName>
        <fullName evidence="1">Anaphase-promoting complex subunit 2</fullName>
    </recommendedName>
</protein>
<reference evidence="8" key="1">
    <citation type="submission" date="2021-10" db="EMBL/GenBank/DDBJ databases">
        <title>De novo Genome Assembly of Clathrus columnatus (Basidiomycota, Fungi) Using Illumina and Nanopore Sequence Data.</title>
        <authorList>
            <person name="Ogiso-Tanaka E."/>
            <person name="Itagaki H."/>
            <person name="Hosoya T."/>
            <person name="Hosaka K."/>
        </authorList>
    </citation>
    <scope>NUCLEOTIDE SEQUENCE</scope>
    <source>
        <strain evidence="8">MO-923</strain>
    </source>
</reference>
<gene>
    <name evidence="8" type="ORF">Clacol_007660</name>
</gene>
<evidence type="ECO:0000256" key="4">
    <source>
        <dbReference type="ARBA" id="ARBA00022786"/>
    </source>
</evidence>
<evidence type="ECO:0000256" key="3">
    <source>
        <dbReference type="ARBA" id="ARBA00022776"/>
    </source>
</evidence>
<dbReference type="SUPFAM" id="SSF46785">
    <property type="entry name" value="Winged helix' DNA-binding domain"/>
    <property type="match status" value="1"/>
</dbReference>
<dbReference type="GO" id="GO:0006511">
    <property type="term" value="P:ubiquitin-dependent protein catabolic process"/>
    <property type="evidence" value="ECO:0007669"/>
    <property type="project" value="InterPro"/>
</dbReference>
<dbReference type="InterPro" id="IPR014786">
    <property type="entry name" value="ANAPC2_C"/>
</dbReference>
<dbReference type="Gene3D" id="1.20.1310.10">
    <property type="entry name" value="Cullin Repeats"/>
    <property type="match status" value="1"/>
</dbReference>
<keyword evidence="2" id="KW-0132">Cell division</keyword>
<dbReference type="SMART" id="SM01013">
    <property type="entry name" value="APC2"/>
    <property type="match status" value="1"/>
</dbReference>
<dbReference type="GO" id="GO:0005680">
    <property type="term" value="C:anaphase-promoting complex"/>
    <property type="evidence" value="ECO:0007669"/>
    <property type="project" value="TreeGrafter"/>
</dbReference>
<name>A0AAV5AKD0_9AGAM</name>
<dbReference type="InterPro" id="IPR057975">
    <property type="entry name" value="TPR_ANAPC2"/>
</dbReference>
<evidence type="ECO:0000256" key="5">
    <source>
        <dbReference type="ARBA" id="ARBA00023306"/>
    </source>
</evidence>
<dbReference type="GO" id="GO:0007091">
    <property type="term" value="P:metaphase/anaphase transition of mitotic cell cycle"/>
    <property type="evidence" value="ECO:0007669"/>
    <property type="project" value="TreeGrafter"/>
</dbReference>
<evidence type="ECO:0000313" key="9">
    <source>
        <dbReference type="Proteomes" id="UP001050691"/>
    </source>
</evidence>
<dbReference type="Gene3D" id="3.30.230.130">
    <property type="entry name" value="Cullin, Chain C, Domain 2"/>
    <property type="match status" value="1"/>
</dbReference>
<dbReference type="PROSITE" id="PS50069">
    <property type="entry name" value="CULLIN_2"/>
    <property type="match status" value="1"/>
</dbReference>
<dbReference type="InterPro" id="IPR036388">
    <property type="entry name" value="WH-like_DNA-bd_sf"/>
</dbReference>
<evidence type="ECO:0000256" key="2">
    <source>
        <dbReference type="ARBA" id="ARBA00022618"/>
    </source>
</evidence>
<dbReference type="Pfam" id="PF08672">
    <property type="entry name" value="ANAPC2"/>
    <property type="match status" value="1"/>
</dbReference>
<keyword evidence="5" id="KW-0131">Cell cycle</keyword>
<keyword evidence="9" id="KW-1185">Reference proteome</keyword>
<dbReference type="InterPro" id="IPR016158">
    <property type="entry name" value="Cullin_homology"/>
</dbReference>
<dbReference type="Pfam" id="PF25773">
    <property type="entry name" value="TPR_ANAPC2"/>
    <property type="match status" value="1"/>
</dbReference>
<dbReference type="GO" id="GO:0070979">
    <property type="term" value="P:protein K11-linked ubiquitination"/>
    <property type="evidence" value="ECO:0007669"/>
    <property type="project" value="TreeGrafter"/>
</dbReference>
<dbReference type="GO" id="GO:0051301">
    <property type="term" value="P:cell division"/>
    <property type="evidence" value="ECO:0007669"/>
    <property type="project" value="UniProtKB-KW"/>
</dbReference>
<dbReference type="Pfam" id="PF26557">
    <property type="entry name" value="Cullin_AB"/>
    <property type="match status" value="1"/>
</dbReference>
<dbReference type="PANTHER" id="PTHR45957">
    <property type="entry name" value="ANAPHASE-PROMOTING COMPLEX SUBUNIT 2"/>
    <property type="match status" value="1"/>
</dbReference>
<dbReference type="SMART" id="SM00182">
    <property type="entry name" value="CULLIN"/>
    <property type="match status" value="1"/>
</dbReference>
<dbReference type="InterPro" id="IPR036390">
    <property type="entry name" value="WH_DNA-bd_sf"/>
</dbReference>
<evidence type="ECO:0000259" key="7">
    <source>
        <dbReference type="PROSITE" id="PS50069"/>
    </source>
</evidence>
<evidence type="ECO:0000256" key="6">
    <source>
        <dbReference type="PROSITE-ProRule" id="PRU00330"/>
    </source>
</evidence>
<proteinExistence type="inferred from homology"/>
<organism evidence="8 9">
    <name type="scientific">Clathrus columnatus</name>
    <dbReference type="NCBI Taxonomy" id="1419009"/>
    <lineage>
        <taxon>Eukaryota</taxon>
        <taxon>Fungi</taxon>
        <taxon>Dikarya</taxon>
        <taxon>Basidiomycota</taxon>
        <taxon>Agaricomycotina</taxon>
        <taxon>Agaricomycetes</taxon>
        <taxon>Phallomycetidae</taxon>
        <taxon>Phallales</taxon>
        <taxon>Clathraceae</taxon>
        <taxon>Clathrus</taxon>
    </lineage>
</organism>
<evidence type="ECO:0000313" key="8">
    <source>
        <dbReference type="EMBL" id="GJJ13406.1"/>
    </source>
</evidence>
<dbReference type="SUPFAM" id="SSF75632">
    <property type="entry name" value="Cullin homology domain"/>
    <property type="match status" value="1"/>
</dbReference>
<dbReference type="Proteomes" id="UP001050691">
    <property type="component" value="Unassembled WGS sequence"/>
</dbReference>
<comment type="similarity">
    <text evidence="6">Belongs to the cullin family.</text>
</comment>
<accession>A0AAV5AKD0</accession>
<dbReference type="GO" id="GO:0031625">
    <property type="term" value="F:ubiquitin protein ligase binding"/>
    <property type="evidence" value="ECO:0007669"/>
    <property type="project" value="InterPro"/>
</dbReference>
<dbReference type="InterPro" id="IPR044554">
    <property type="entry name" value="ANAPC2"/>
</dbReference>
<sequence>MGPNPDNSRGLRDAQDAWGVVLDFMMLPHVNESPRQFSDEYLTKVKAAVQSLTEKRWMPATLDVFHDFLQSREPELKDVIDQYMSTWKSTRSPRILYLFINRLSEIHTLWCPSPVLGAVFPHRYHRSFITILHSMLPDFFPEALRDLLGYAITNSPFPLLSTDMNAADFPVCQFPHPTLLYLSLQYPNPVVTVGPPSPYAALFGALDILGFLERYESQLTACINNLIETRIKTTCPGAWDAQVLPEMKQWLVDNIVPWIARPYARGLANPDEVRIIVGNVMTRLEYHLCKTLCNLRMSELFDIIVDYPDSMPALLDIKECLTKIDDRLELVKALRKLNNRRLLHPGADTKDILTQYVSTIRCLRVIDPPGVLLYKVADPIRRYLRYEPIVASERPDTIRNIVASLVGEGGDLLDEHEQAVPLQQANVEDYSDPNWEPEPIDAGPDFRANKPADVLTTLVSIYDSKDLFVKELQVLLAQRLLVIHDGNDDRERKNIEILKLRFGDAALQVCEVMLRDMSDSRRIDQHIQSHNPSVVHPTIISANFWPSLQSSTLKMPGQFQSLQDEYAKEFATFKPDKQLRWLPHLGSVHLELELQDRKIETEATPLEAAIIELFSQKDIWTVNELVPQLGSVEQAPVVKALNVWVDKGVLTEESEAQYRLLEVSQGSSREPVSRTNPKEEEENIGLVTVQQQQAEQMRVHWKFIQGMLTNVGSLPLDRINSMLRFVPGYDRTPAQLGLYMESAKKEGLVTLKDGLWSLTAEGKATS</sequence>
<dbReference type="InterPro" id="IPR059120">
    <property type="entry name" value="Cullin-like_AB"/>
</dbReference>
<keyword evidence="4" id="KW-0833">Ubl conjugation pathway</keyword>